<keyword evidence="5 10" id="KW-0805">Transcription regulation</keyword>
<evidence type="ECO:0000256" key="10">
    <source>
        <dbReference type="RuleBase" id="RU364134"/>
    </source>
</evidence>
<evidence type="ECO:0000256" key="4">
    <source>
        <dbReference type="ARBA" id="ARBA00022491"/>
    </source>
</evidence>
<keyword evidence="7 10" id="KW-0804">Transcription</keyword>
<dbReference type="HOGENOM" id="CLU_110382_0_0_1"/>
<dbReference type="AlphaFoldDB" id="R8BQW2"/>
<dbReference type="InterPro" id="IPR009401">
    <property type="entry name" value="Med13_C"/>
</dbReference>
<dbReference type="InterPro" id="IPR051139">
    <property type="entry name" value="Mediator_complx_sub13"/>
</dbReference>
<keyword evidence="14" id="KW-1185">Reference proteome</keyword>
<protein>
    <recommendedName>
        <fullName evidence="3 10">Mediator of RNA polymerase II transcription subunit 13</fullName>
    </recommendedName>
    <alternativeName>
        <fullName evidence="9 10">Mediator complex subunit 13</fullName>
    </alternativeName>
</protein>
<evidence type="ECO:0000256" key="2">
    <source>
        <dbReference type="ARBA" id="ARBA00009354"/>
    </source>
</evidence>
<dbReference type="GO" id="GO:0003713">
    <property type="term" value="F:transcription coactivator activity"/>
    <property type="evidence" value="ECO:0007669"/>
    <property type="project" value="TreeGrafter"/>
</dbReference>
<dbReference type="PANTHER" id="PTHR48249:SF3">
    <property type="entry name" value="MEDIATOR OF RNA POLYMERASE II TRANSCRIPTION SUBUNIT 13"/>
    <property type="match status" value="1"/>
</dbReference>
<dbReference type="eggNOG" id="KOG3600">
    <property type="taxonomic scope" value="Eukaryota"/>
</dbReference>
<evidence type="ECO:0000256" key="5">
    <source>
        <dbReference type="ARBA" id="ARBA00023015"/>
    </source>
</evidence>
<dbReference type="OrthoDB" id="103819at2759"/>
<dbReference type="RefSeq" id="XP_007913444.1">
    <property type="nucleotide sequence ID" value="XM_007915253.1"/>
</dbReference>
<evidence type="ECO:0000256" key="3">
    <source>
        <dbReference type="ARBA" id="ARBA00019618"/>
    </source>
</evidence>
<evidence type="ECO:0000256" key="1">
    <source>
        <dbReference type="ARBA" id="ARBA00004123"/>
    </source>
</evidence>
<dbReference type="GO" id="GO:0016592">
    <property type="term" value="C:mediator complex"/>
    <property type="evidence" value="ECO:0007669"/>
    <property type="project" value="InterPro"/>
</dbReference>
<comment type="function">
    <text evidence="10">Component of the SRB8-11 complex. The SRB8-11 complex is a regulatory module of the Mediator complex which is itself involved in regulation of basal and activated RNA polymerase II-dependent transcription. The SRB8-11 complex may be involved in the transcriptional repression of a subset of genes regulated by Mediator. It may inhibit the association of the Mediator complex with RNA polymerase II to form the holoenzyme complex.</text>
</comment>
<feature type="compositionally biased region" description="Polar residues" evidence="11">
    <location>
        <begin position="75"/>
        <end position="86"/>
    </location>
</feature>
<gene>
    <name evidence="13" type="ORF">UCRPA7_2710</name>
</gene>
<dbReference type="GO" id="GO:0045944">
    <property type="term" value="P:positive regulation of transcription by RNA polymerase II"/>
    <property type="evidence" value="ECO:0007669"/>
    <property type="project" value="TreeGrafter"/>
</dbReference>
<dbReference type="KEGG" id="tmn:UCRPA7_2710"/>
<evidence type="ECO:0000256" key="9">
    <source>
        <dbReference type="ARBA" id="ARBA00032008"/>
    </source>
</evidence>
<feature type="compositionally biased region" description="Low complexity" evidence="11">
    <location>
        <begin position="91"/>
        <end position="104"/>
    </location>
</feature>
<feature type="region of interest" description="Disordered" evidence="11">
    <location>
        <begin position="75"/>
        <end position="109"/>
    </location>
</feature>
<comment type="subcellular location">
    <subcellularLocation>
        <location evidence="1 10">Nucleus</location>
    </subcellularLocation>
</comment>
<comment type="similarity">
    <text evidence="2 10">Belongs to the Mediator complex subunit 13 family.</text>
</comment>
<keyword evidence="6 10" id="KW-0010">Activator</keyword>
<evidence type="ECO:0000256" key="6">
    <source>
        <dbReference type="ARBA" id="ARBA00023159"/>
    </source>
</evidence>
<comment type="subunit">
    <text evidence="10">Component of the SRB8-11 complex, which itself associates with the Mediator complex.</text>
</comment>
<dbReference type="Proteomes" id="UP000014074">
    <property type="component" value="Unassembled WGS sequence"/>
</dbReference>
<dbReference type="GeneID" id="19322987"/>
<dbReference type="Pfam" id="PF06333">
    <property type="entry name" value="Med13_C"/>
    <property type="match status" value="1"/>
</dbReference>
<evidence type="ECO:0000256" key="8">
    <source>
        <dbReference type="ARBA" id="ARBA00023242"/>
    </source>
</evidence>
<keyword evidence="8 10" id="KW-0539">Nucleus</keyword>
<evidence type="ECO:0000313" key="13">
    <source>
        <dbReference type="EMBL" id="EOO01768.1"/>
    </source>
</evidence>
<dbReference type="EMBL" id="KB932957">
    <property type="protein sequence ID" value="EOO01768.1"/>
    <property type="molecule type" value="Genomic_DNA"/>
</dbReference>
<evidence type="ECO:0000256" key="7">
    <source>
        <dbReference type="ARBA" id="ARBA00023163"/>
    </source>
</evidence>
<evidence type="ECO:0000256" key="11">
    <source>
        <dbReference type="SAM" id="MobiDB-lite"/>
    </source>
</evidence>
<sequence>MWKVHWRIVITKCGPMDQQEIDFWIALGQTESKASISLTLVTVDTNPSLQLIPPTVKLPATASSVFYTTPVSTPQASIVSPEQSGNPPTPMGGAAATSATTPGGDNNATEADAEATLVDITDTTWGAVVSHRLNNSSSLVELNPALASGYLVKRGGPRTEDPPVAMEVNIVHSEGNPRVYELLLREMLTYFRGLGTLARARSVVDRETDVRPWHVAAAEKGVHALYHLM</sequence>
<reference evidence="14" key="1">
    <citation type="journal article" date="2013" name="Genome Announc.">
        <title>Draft genome sequence of the ascomycete Phaeoacremonium aleophilum strain UCR-PA7, a causal agent of the esca disease complex in grapevines.</title>
        <authorList>
            <person name="Blanco-Ulate B."/>
            <person name="Rolshausen P."/>
            <person name="Cantu D."/>
        </authorList>
    </citation>
    <scope>NUCLEOTIDE SEQUENCE [LARGE SCALE GENOMIC DNA]</scope>
    <source>
        <strain evidence="14">UCR-PA7</strain>
    </source>
</reference>
<accession>R8BQW2</accession>
<proteinExistence type="inferred from homology"/>
<organism evidence="13 14">
    <name type="scientific">Phaeoacremonium minimum (strain UCR-PA7)</name>
    <name type="common">Esca disease fungus</name>
    <name type="synonym">Togninia minima</name>
    <dbReference type="NCBI Taxonomy" id="1286976"/>
    <lineage>
        <taxon>Eukaryota</taxon>
        <taxon>Fungi</taxon>
        <taxon>Dikarya</taxon>
        <taxon>Ascomycota</taxon>
        <taxon>Pezizomycotina</taxon>
        <taxon>Sordariomycetes</taxon>
        <taxon>Sordariomycetidae</taxon>
        <taxon>Togniniales</taxon>
        <taxon>Togniniaceae</taxon>
        <taxon>Phaeoacremonium</taxon>
    </lineage>
</organism>
<evidence type="ECO:0000313" key="14">
    <source>
        <dbReference type="Proteomes" id="UP000014074"/>
    </source>
</evidence>
<keyword evidence="4 10" id="KW-0678">Repressor</keyword>
<name>R8BQW2_PHAM7</name>
<evidence type="ECO:0000259" key="12">
    <source>
        <dbReference type="Pfam" id="PF06333"/>
    </source>
</evidence>
<dbReference type="PANTHER" id="PTHR48249">
    <property type="entry name" value="MEDIATOR OF RNA POLYMERASE II TRANSCRIPTION SUBUNIT 13"/>
    <property type="match status" value="1"/>
</dbReference>
<feature type="domain" description="Mediator complex subunit Med13 C-terminal" evidence="12">
    <location>
        <begin position="1"/>
        <end position="218"/>
    </location>
</feature>